<dbReference type="GO" id="GO:0016020">
    <property type="term" value="C:membrane"/>
    <property type="evidence" value="ECO:0007669"/>
    <property type="project" value="InterPro"/>
</dbReference>
<keyword evidence="1 2" id="KW-0807">Transducer</keyword>
<gene>
    <name evidence="5" type="ORF">CPT75_15175</name>
</gene>
<feature type="domain" description="Methyl-accepting transducer" evidence="4">
    <location>
        <begin position="210"/>
        <end position="446"/>
    </location>
</feature>
<dbReference type="PANTHER" id="PTHR32089:SF112">
    <property type="entry name" value="LYSOZYME-LIKE PROTEIN-RELATED"/>
    <property type="match status" value="1"/>
</dbReference>
<dbReference type="PROSITE" id="PS50111">
    <property type="entry name" value="CHEMOTAXIS_TRANSDUC_2"/>
    <property type="match status" value="1"/>
</dbReference>
<proteinExistence type="predicted"/>
<dbReference type="Proteomes" id="UP000245488">
    <property type="component" value="Chromosome"/>
</dbReference>
<feature type="transmembrane region" description="Helical" evidence="3">
    <location>
        <begin position="12"/>
        <end position="34"/>
    </location>
</feature>
<dbReference type="Gene3D" id="1.10.287.950">
    <property type="entry name" value="Methyl-accepting chemotaxis protein"/>
    <property type="match status" value="1"/>
</dbReference>
<comment type="caution">
    <text evidence="5">The sequence shown here is derived from an EMBL/GenBank/DDBJ whole genome shotgun (WGS) entry which is preliminary data.</text>
</comment>
<keyword evidence="3" id="KW-0472">Membrane</keyword>
<dbReference type="InterPro" id="IPR004089">
    <property type="entry name" value="MCPsignal_dom"/>
</dbReference>
<evidence type="ECO:0000256" key="2">
    <source>
        <dbReference type="PROSITE-ProRule" id="PRU00284"/>
    </source>
</evidence>
<sequence>MDMKDKHIYESNILAFKFGLIIQIFELLATFLYASDRVGFINTAVMGILQAIILIASIVFFALYKKRTRGQYLMMACMILSYLVVMIGSVHVTYMWAFGPALLILVLLYSDTRLTFITSIGVLAINILYVPLFFTYSVEVEDRTFAVITDAVFALLLSFMAIFYVRLNSRQNSETIDEIEAAAAKQQEDAEVIRNISTQIGEKLEVANNAMEALAEKVTDSAEASSQISTAITNTAEAIQTQTQMNSSITSSLEDIAHQSRAMRRNAGEVTDNINEGNKLVKTLNAKSKETSVINSETAVMTTNLQESAGTVKEIVDTILNISGQTNLLALNASIEAARAGEAGKGFAVVADEIRTLSENTKQSAEQISSTIDDLLAKVGTAAANMQKSVDSATEQGELITETGEKFEVILEKVSELTTRAGKISDNVEECVEANIKVMDAISNLSATSEEVAASAQSSIEISRNCEDDMKATEDILHEILKISRSR</sequence>
<keyword evidence="3" id="KW-1133">Transmembrane helix</keyword>
<dbReference type="SUPFAM" id="SSF58104">
    <property type="entry name" value="Methyl-accepting chemotaxis protein (MCP) signaling domain"/>
    <property type="match status" value="1"/>
</dbReference>
<organism evidence="5 6">
    <name type="scientific">Butyrivibrio fibrisolvens</name>
    <dbReference type="NCBI Taxonomy" id="831"/>
    <lineage>
        <taxon>Bacteria</taxon>
        <taxon>Bacillati</taxon>
        <taxon>Bacillota</taxon>
        <taxon>Clostridia</taxon>
        <taxon>Lachnospirales</taxon>
        <taxon>Lachnospiraceae</taxon>
        <taxon>Butyrivibrio</taxon>
    </lineage>
</organism>
<reference evidence="5 6" key="1">
    <citation type="submission" date="2017-09" db="EMBL/GenBank/DDBJ databases">
        <title>High-quality draft genome sequence of Butyrivibrio fibrisolvens INBov1, isolated from cow rumen.</title>
        <authorList>
            <person name="Rodriguez Hernaez J."/>
            <person name="Rivarola M."/>
            <person name="Paniego N."/>
            <person name="Cravero S."/>
            <person name="Ceron Cucchi M."/>
            <person name="Martinez M.C."/>
        </authorList>
    </citation>
    <scope>NUCLEOTIDE SEQUENCE [LARGE SCALE GENOMIC DNA]</scope>
    <source>
        <strain evidence="5 6">INBov1</strain>
    </source>
</reference>
<evidence type="ECO:0000313" key="6">
    <source>
        <dbReference type="Proteomes" id="UP000245488"/>
    </source>
</evidence>
<accession>A0A317G2W4</accession>
<keyword evidence="6" id="KW-1185">Reference proteome</keyword>
<evidence type="ECO:0000256" key="3">
    <source>
        <dbReference type="SAM" id="Phobius"/>
    </source>
</evidence>
<evidence type="ECO:0000259" key="4">
    <source>
        <dbReference type="PROSITE" id="PS50111"/>
    </source>
</evidence>
<dbReference type="EMBL" id="NXNG01000001">
    <property type="protein sequence ID" value="PWT28365.1"/>
    <property type="molecule type" value="Genomic_DNA"/>
</dbReference>
<dbReference type="SMART" id="SM00283">
    <property type="entry name" value="MA"/>
    <property type="match status" value="1"/>
</dbReference>
<dbReference type="PANTHER" id="PTHR32089">
    <property type="entry name" value="METHYL-ACCEPTING CHEMOTAXIS PROTEIN MCPB"/>
    <property type="match status" value="1"/>
</dbReference>
<dbReference type="Pfam" id="PF00015">
    <property type="entry name" value="MCPsignal"/>
    <property type="match status" value="1"/>
</dbReference>
<keyword evidence="3" id="KW-0812">Transmembrane</keyword>
<protein>
    <submittedName>
        <fullName evidence="5">Chemotaxis protein</fullName>
    </submittedName>
</protein>
<name>A0A317G2W4_BUTFI</name>
<feature type="transmembrane region" description="Helical" evidence="3">
    <location>
        <begin position="144"/>
        <end position="165"/>
    </location>
</feature>
<feature type="transmembrane region" description="Helical" evidence="3">
    <location>
        <begin position="116"/>
        <end position="138"/>
    </location>
</feature>
<evidence type="ECO:0000313" key="5">
    <source>
        <dbReference type="EMBL" id="PWT28365.1"/>
    </source>
</evidence>
<dbReference type="AlphaFoldDB" id="A0A317G2W4"/>
<dbReference type="GO" id="GO:0007165">
    <property type="term" value="P:signal transduction"/>
    <property type="evidence" value="ECO:0007669"/>
    <property type="project" value="UniProtKB-KW"/>
</dbReference>
<feature type="transmembrane region" description="Helical" evidence="3">
    <location>
        <begin position="40"/>
        <end position="63"/>
    </location>
</feature>
<evidence type="ECO:0000256" key="1">
    <source>
        <dbReference type="ARBA" id="ARBA00023224"/>
    </source>
</evidence>
<dbReference type="RefSeq" id="WP_110073562.1">
    <property type="nucleotide sequence ID" value="NZ_CM009896.1"/>
</dbReference>